<organism evidence="3 4">
    <name type="scientific">Ferrimonas aestuarii</name>
    <dbReference type="NCBI Taxonomy" id="2569539"/>
    <lineage>
        <taxon>Bacteria</taxon>
        <taxon>Pseudomonadati</taxon>
        <taxon>Pseudomonadota</taxon>
        <taxon>Gammaproteobacteria</taxon>
        <taxon>Alteromonadales</taxon>
        <taxon>Ferrimonadaceae</taxon>
        <taxon>Ferrimonas</taxon>
    </lineage>
</organism>
<reference evidence="3 4" key="1">
    <citation type="submission" date="2019-04" db="EMBL/GenBank/DDBJ databases">
        <authorList>
            <person name="Hwang J.C."/>
        </authorList>
    </citation>
    <scope>NUCLEOTIDE SEQUENCE [LARGE SCALE GENOMIC DNA]</scope>
    <source>
        <strain evidence="3 4">IMCC35002</strain>
    </source>
</reference>
<evidence type="ECO:0000256" key="1">
    <source>
        <dbReference type="SAM" id="SignalP"/>
    </source>
</evidence>
<dbReference type="Pfam" id="PF13435">
    <property type="entry name" value="Cytochrome_C554"/>
    <property type="match status" value="1"/>
</dbReference>
<dbReference type="InterPro" id="IPR023155">
    <property type="entry name" value="Cyt_c-552/4"/>
</dbReference>
<dbReference type="SUPFAM" id="SSF48695">
    <property type="entry name" value="Multiheme cytochromes"/>
    <property type="match status" value="1"/>
</dbReference>
<dbReference type="Proteomes" id="UP000305675">
    <property type="component" value="Unassembled WGS sequence"/>
</dbReference>
<keyword evidence="1" id="KW-0732">Signal</keyword>
<evidence type="ECO:0000313" key="4">
    <source>
        <dbReference type="Proteomes" id="UP000305675"/>
    </source>
</evidence>
<dbReference type="OrthoDB" id="9814800at2"/>
<sequence>MRLLLSALATASLLVCGASHANNQPYAPSYLTLDGDPQTVKIKDWNSPKQCKGCHPRQFKGWQGSMHSIAFIDPVFQGEWALGEKETNGLTRNLCAGCHTAVGTVNQKVEFDPKMGKHGGFTTEGMANAGVSCDVCHTVSENNVLHTAMLENGNASFAIANDKVKRGPLSDSKSPMHKTEYSDLHTKSEFCGNCHNVFHPGNNFPIERTYDEWKYSPYAQAEIQCQDCHMVPVDTAIRVADEMKPAKDLENHGLGGKAARGGKPRDMVHDHGFVGGNFTVAPLLGVKGGQEHADAAKKRLQNVAELEAKVATQADGVNLLTVTVHNRRAGHNLPTSLTFIRQLWLEVVITDAKGSELLRSGSLDANNELPEGTVIFQNRAVDGDGKGPQHKPWKVAGFDMQNTIPPKGSRDATYAFNLPKGVSEYQVEVKLNYRSFSQATADLLLKDKVEVPYIEMTSLSL</sequence>
<gene>
    <name evidence="3" type="ORF">FCL42_06125</name>
</gene>
<proteinExistence type="predicted"/>
<evidence type="ECO:0000259" key="2">
    <source>
        <dbReference type="Pfam" id="PF13435"/>
    </source>
</evidence>
<feature type="chain" id="PRO_5020655153" evidence="1">
    <location>
        <begin position="22"/>
        <end position="461"/>
    </location>
</feature>
<dbReference type="RefSeq" id="WP_136862511.1">
    <property type="nucleotide sequence ID" value="NZ_SWCJ01000003.1"/>
</dbReference>
<keyword evidence="4" id="KW-1185">Reference proteome</keyword>
<dbReference type="InterPro" id="IPR036280">
    <property type="entry name" value="Multihaem_cyt_sf"/>
</dbReference>
<protein>
    <submittedName>
        <fullName evidence="3">Cytochrome C</fullName>
    </submittedName>
</protein>
<comment type="caution">
    <text evidence="3">The sequence shown here is derived from an EMBL/GenBank/DDBJ whole genome shotgun (WGS) entry which is preliminary data.</text>
</comment>
<name>A0A4U1BSW8_9GAMM</name>
<evidence type="ECO:0000313" key="3">
    <source>
        <dbReference type="EMBL" id="TKB56707.1"/>
    </source>
</evidence>
<feature type="domain" description="Cytochrome c-552/4" evidence="2">
    <location>
        <begin position="50"/>
        <end position="138"/>
    </location>
</feature>
<feature type="signal peptide" evidence="1">
    <location>
        <begin position="1"/>
        <end position="21"/>
    </location>
</feature>
<dbReference type="Gene3D" id="1.10.1130.10">
    <property type="entry name" value="Flavocytochrome C3, Chain A"/>
    <property type="match status" value="1"/>
</dbReference>
<dbReference type="EMBL" id="SWCJ01000003">
    <property type="protein sequence ID" value="TKB56707.1"/>
    <property type="molecule type" value="Genomic_DNA"/>
</dbReference>
<dbReference type="AlphaFoldDB" id="A0A4U1BSW8"/>
<accession>A0A4U1BSW8</accession>